<dbReference type="PANTHER" id="PTHR11601">
    <property type="entry name" value="CYSTEINE DESULFURYLASE FAMILY MEMBER"/>
    <property type="match status" value="1"/>
</dbReference>
<keyword evidence="6" id="KW-0411">Iron-sulfur</keyword>
<dbReference type="PIRSF" id="PIRSF005572">
    <property type="entry name" value="NifS"/>
    <property type="match status" value="1"/>
</dbReference>
<dbReference type="AlphaFoldDB" id="A0A329MUW2"/>
<dbReference type="Pfam" id="PF00266">
    <property type="entry name" value="Aminotran_5"/>
    <property type="match status" value="1"/>
</dbReference>
<dbReference type="GO" id="GO:0051536">
    <property type="term" value="F:iron-sulfur cluster binding"/>
    <property type="evidence" value="ECO:0007669"/>
    <property type="project" value="UniProtKB-KW"/>
</dbReference>
<evidence type="ECO:0000256" key="1">
    <source>
        <dbReference type="ARBA" id="ARBA00001933"/>
    </source>
</evidence>
<keyword evidence="4" id="KW-0663">Pyridoxal phosphate</keyword>
<dbReference type="Gene3D" id="3.40.640.10">
    <property type="entry name" value="Type I PLP-dependent aspartate aminotransferase-like (Major domain)"/>
    <property type="match status" value="1"/>
</dbReference>
<dbReference type="Proteomes" id="UP000250369">
    <property type="component" value="Unassembled WGS sequence"/>
</dbReference>
<protein>
    <submittedName>
        <fullName evidence="8">Cysteine desulfurase NifS</fullName>
    </submittedName>
</protein>
<dbReference type="OrthoDB" id="9808002at2"/>
<dbReference type="RefSeq" id="WP_113030051.1">
    <property type="nucleotide sequence ID" value="NZ_QMFB01000003.1"/>
</dbReference>
<dbReference type="InterPro" id="IPR016454">
    <property type="entry name" value="Cysteine_dSase"/>
</dbReference>
<name>A0A329MUW2_9BACL</name>
<evidence type="ECO:0000259" key="7">
    <source>
        <dbReference type="Pfam" id="PF00266"/>
    </source>
</evidence>
<gene>
    <name evidence="8" type="ORF">DQG23_06640</name>
</gene>
<dbReference type="FunFam" id="3.40.640.10:FF:000084">
    <property type="entry name" value="IscS-like cysteine desulfurase"/>
    <property type="match status" value="1"/>
</dbReference>
<comment type="similarity">
    <text evidence="2">Belongs to the class-V pyridoxal-phosphate-dependent aminotransferase family. NifS/IscS subfamily.</text>
</comment>
<dbReference type="InterPro" id="IPR015421">
    <property type="entry name" value="PyrdxlP-dep_Trfase_major"/>
</dbReference>
<keyword evidence="9" id="KW-1185">Reference proteome</keyword>
<dbReference type="InterPro" id="IPR015424">
    <property type="entry name" value="PyrdxlP-dep_Trfase"/>
</dbReference>
<evidence type="ECO:0000256" key="5">
    <source>
        <dbReference type="ARBA" id="ARBA00023004"/>
    </source>
</evidence>
<evidence type="ECO:0000256" key="2">
    <source>
        <dbReference type="ARBA" id="ARBA00006490"/>
    </source>
</evidence>
<dbReference type="SUPFAM" id="SSF53383">
    <property type="entry name" value="PLP-dependent transferases"/>
    <property type="match status" value="1"/>
</dbReference>
<dbReference type="GO" id="GO:0046872">
    <property type="term" value="F:metal ion binding"/>
    <property type="evidence" value="ECO:0007669"/>
    <property type="project" value="UniProtKB-KW"/>
</dbReference>
<reference evidence="8 9" key="1">
    <citation type="journal article" date="2009" name="Int. J. Syst. Evol. Microbiol.">
        <title>Paenibacillus contaminans sp. nov., isolated from a contaminated laboratory plate.</title>
        <authorList>
            <person name="Chou J.H."/>
            <person name="Lee J.H."/>
            <person name="Lin M.C."/>
            <person name="Chang P.S."/>
            <person name="Arun A.B."/>
            <person name="Young C.C."/>
            <person name="Chen W.M."/>
        </authorList>
    </citation>
    <scope>NUCLEOTIDE SEQUENCE [LARGE SCALE GENOMIC DNA]</scope>
    <source>
        <strain evidence="8 9">CKOBP-6</strain>
    </source>
</reference>
<dbReference type="PANTHER" id="PTHR11601:SF50">
    <property type="entry name" value="CYSTEINE DESULFURASE ISCS 2-RELATED"/>
    <property type="match status" value="1"/>
</dbReference>
<accession>A0A329MUW2</accession>
<dbReference type="InterPro" id="IPR015422">
    <property type="entry name" value="PyrdxlP-dep_Trfase_small"/>
</dbReference>
<dbReference type="Gene3D" id="3.90.1150.10">
    <property type="entry name" value="Aspartate Aminotransferase, domain 1"/>
    <property type="match status" value="1"/>
</dbReference>
<organism evidence="8 9">
    <name type="scientific">Paenibacillus contaminans</name>
    <dbReference type="NCBI Taxonomy" id="450362"/>
    <lineage>
        <taxon>Bacteria</taxon>
        <taxon>Bacillati</taxon>
        <taxon>Bacillota</taxon>
        <taxon>Bacilli</taxon>
        <taxon>Bacillales</taxon>
        <taxon>Paenibacillaceae</taxon>
        <taxon>Paenibacillus</taxon>
    </lineage>
</organism>
<keyword evidence="5" id="KW-0408">Iron</keyword>
<evidence type="ECO:0000313" key="9">
    <source>
        <dbReference type="Proteomes" id="UP000250369"/>
    </source>
</evidence>
<evidence type="ECO:0000313" key="8">
    <source>
        <dbReference type="EMBL" id="RAV21737.1"/>
    </source>
</evidence>
<comment type="caution">
    <text evidence="8">The sequence shown here is derived from an EMBL/GenBank/DDBJ whole genome shotgun (WGS) entry which is preliminary data.</text>
</comment>
<dbReference type="Gene3D" id="1.10.260.50">
    <property type="match status" value="1"/>
</dbReference>
<evidence type="ECO:0000256" key="3">
    <source>
        <dbReference type="ARBA" id="ARBA00022723"/>
    </source>
</evidence>
<keyword evidence="3" id="KW-0479">Metal-binding</keyword>
<sequence length="385" mass="41825">MLYLDHCATTPPHEEVVAAISDIMSRHYGNPSSIHRLGVDAEQLLRKAREVIAGTLTCKADEIVFTSGGTESNNLAIKGAVRSYRNRGNHIVTSAVEHASVYECCKQMEEEGFRVTYLPVDETGAVSVEDVRNALCDETILVSIMHVNNEVGRIQPVKQIGDMLKSFPGILFHVDAIQSIGKLNVAPKELGADLLSVSAHKVHGPKGAGFLYVRKGVNLTPLLVGGGQEGGIRAGTENVPLIVGMAKAVRLAVQKQSENAEKLYRLRKRLTNALMEMPELITNGSSDPNDMAPQLVHFSFPGMKSEVVVHALEQHGIWISTRSACASGEEKPSRVLLAMGCGKERAASGLRVSYSAAQTEENISYFTDCLKQVVEELRGLRNTIK</sequence>
<dbReference type="GO" id="GO:0031071">
    <property type="term" value="F:cysteine desulfurase activity"/>
    <property type="evidence" value="ECO:0007669"/>
    <property type="project" value="UniProtKB-ARBA"/>
</dbReference>
<proteinExistence type="inferred from homology"/>
<comment type="cofactor">
    <cofactor evidence="1">
        <name>pyridoxal 5'-phosphate</name>
        <dbReference type="ChEBI" id="CHEBI:597326"/>
    </cofactor>
</comment>
<evidence type="ECO:0000256" key="4">
    <source>
        <dbReference type="ARBA" id="ARBA00022898"/>
    </source>
</evidence>
<evidence type="ECO:0000256" key="6">
    <source>
        <dbReference type="ARBA" id="ARBA00023014"/>
    </source>
</evidence>
<dbReference type="EMBL" id="QMFB01000003">
    <property type="protein sequence ID" value="RAV21737.1"/>
    <property type="molecule type" value="Genomic_DNA"/>
</dbReference>
<feature type="domain" description="Aminotransferase class V" evidence="7">
    <location>
        <begin position="3"/>
        <end position="366"/>
    </location>
</feature>
<dbReference type="NCBIfam" id="NF002806">
    <property type="entry name" value="PRK02948.1"/>
    <property type="match status" value="1"/>
</dbReference>
<dbReference type="InterPro" id="IPR000192">
    <property type="entry name" value="Aminotrans_V_dom"/>
</dbReference>